<comment type="caution">
    <text evidence="2">The sequence shown here is derived from an EMBL/GenBank/DDBJ whole genome shotgun (WGS) entry which is preliminary data.</text>
</comment>
<dbReference type="EMBL" id="JANPWB010000015">
    <property type="protein sequence ID" value="KAJ1093065.1"/>
    <property type="molecule type" value="Genomic_DNA"/>
</dbReference>
<name>A0AAV7LZG0_PLEWA</name>
<dbReference type="InterPro" id="IPR036397">
    <property type="entry name" value="RNaseH_sf"/>
</dbReference>
<dbReference type="InterPro" id="IPR050951">
    <property type="entry name" value="Retrovirus_Pol_polyprotein"/>
</dbReference>
<reference evidence="2" key="1">
    <citation type="journal article" date="2022" name="bioRxiv">
        <title>Sequencing and chromosome-scale assembly of the giantPleurodeles waltlgenome.</title>
        <authorList>
            <person name="Brown T."/>
            <person name="Elewa A."/>
            <person name="Iarovenko S."/>
            <person name="Subramanian E."/>
            <person name="Araus A.J."/>
            <person name="Petzold A."/>
            <person name="Susuki M."/>
            <person name="Suzuki K.-i.T."/>
            <person name="Hayashi T."/>
            <person name="Toyoda A."/>
            <person name="Oliveira C."/>
            <person name="Osipova E."/>
            <person name="Leigh N.D."/>
            <person name="Simon A."/>
            <person name="Yun M.H."/>
        </authorList>
    </citation>
    <scope>NUCLEOTIDE SEQUENCE</scope>
    <source>
        <strain evidence="2">20211129_DDA</strain>
        <tissue evidence="2">Liver</tissue>
    </source>
</reference>
<evidence type="ECO:0008006" key="4">
    <source>
        <dbReference type="Google" id="ProtNLM"/>
    </source>
</evidence>
<dbReference type="PANTHER" id="PTHR37984">
    <property type="entry name" value="PROTEIN CBG26694"/>
    <property type="match status" value="1"/>
</dbReference>
<organism evidence="2 3">
    <name type="scientific">Pleurodeles waltl</name>
    <name type="common">Iberian ribbed newt</name>
    <dbReference type="NCBI Taxonomy" id="8319"/>
    <lineage>
        <taxon>Eukaryota</taxon>
        <taxon>Metazoa</taxon>
        <taxon>Chordata</taxon>
        <taxon>Craniata</taxon>
        <taxon>Vertebrata</taxon>
        <taxon>Euteleostomi</taxon>
        <taxon>Amphibia</taxon>
        <taxon>Batrachia</taxon>
        <taxon>Caudata</taxon>
        <taxon>Salamandroidea</taxon>
        <taxon>Salamandridae</taxon>
        <taxon>Pleurodelinae</taxon>
        <taxon>Pleurodeles</taxon>
    </lineage>
</organism>
<feature type="region of interest" description="Disordered" evidence="1">
    <location>
        <begin position="67"/>
        <end position="94"/>
    </location>
</feature>
<evidence type="ECO:0000256" key="1">
    <source>
        <dbReference type="SAM" id="MobiDB-lite"/>
    </source>
</evidence>
<dbReference type="AlphaFoldDB" id="A0AAV7LZG0"/>
<dbReference type="Proteomes" id="UP001066276">
    <property type="component" value="Chromosome 11"/>
</dbReference>
<accession>A0AAV7LZG0</accession>
<sequence length="236" mass="26502">MVERVNRVFKETVQMAMEAGESIQEVVAERIWCYLNIPHSTTGITPFALLRGRNSYNELSPKWVIDKSKPDSHRPSSQAVRDKVQASHKKVKSRDDDLKKVKEVDFAIGDWVRIRRPYRVKGSKYFPVTKVVRVSKHSVMFEGRKWWSKRTVVKVDVKENACGNGKEDVIADGVTGGVFVEMDGLGMDRLCNEDNFTSGGRCVISNAESRDAANLAAAQASERNVWRLCPVGIDGS</sequence>
<dbReference type="Gene3D" id="3.30.420.10">
    <property type="entry name" value="Ribonuclease H-like superfamily/Ribonuclease H"/>
    <property type="match status" value="1"/>
</dbReference>
<evidence type="ECO:0000313" key="2">
    <source>
        <dbReference type="EMBL" id="KAJ1093065.1"/>
    </source>
</evidence>
<proteinExistence type="predicted"/>
<keyword evidence="3" id="KW-1185">Reference proteome</keyword>
<dbReference type="PANTHER" id="PTHR37984:SF5">
    <property type="entry name" value="PROTEIN NYNRIN-LIKE"/>
    <property type="match status" value="1"/>
</dbReference>
<evidence type="ECO:0000313" key="3">
    <source>
        <dbReference type="Proteomes" id="UP001066276"/>
    </source>
</evidence>
<gene>
    <name evidence="2" type="ORF">NDU88_006174</name>
</gene>
<dbReference type="GO" id="GO:0003676">
    <property type="term" value="F:nucleic acid binding"/>
    <property type="evidence" value="ECO:0007669"/>
    <property type="project" value="InterPro"/>
</dbReference>
<feature type="compositionally biased region" description="Basic and acidic residues" evidence="1">
    <location>
        <begin position="67"/>
        <end position="85"/>
    </location>
</feature>
<protein>
    <recommendedName>
        <fullName evidence="4">Integrase catalytic domain-containing protein</fullName>
    </recommendedName>
</protein>